<dbReference type="EMBL" id="CM037157">
    <property type="protein sequence ID" value="KAH7849657.1"/>
    <property type="molecule type" value="Genomic_DNA"/>
</dbReference>
<evidence type="ECO:0000313" key="2">
    <source>
        <dbReference type="Proteomes" id="UP000828048"/>
    </source>
</evidence>
<sequence length="217" mass="25198">MVRGKTRMRRIENPTNRQITFCKRRNGILKKAFELSVLCDAEVALIVFSPAGKLYEFASSSTLETMERYREYWKDVQVDHTLEEKIIQHLKEDAAEMTKKIEAMEVAKRRLSGEGLELCTNEELQQIEQQLERSMSKVRSRKMQVFKKQVGQFKEKEKSLEAENATLREKLGIRRSQEPSEEIAMAASTNSRQDSDVETELFIGQPLGRIKRTQPLK</sequence>
<dbReference type="Proteomes" id="UP000828048">
    <property type="component" value="Chromosome 7"/>
</dbReference>
<reference evidence="1 2" key="1">
    <citation type="journal article" date="2021" name="Hortic Res">
        <title>High-quality reference genome and annotation aids understanding of berry development for evergreen blueberry (Vaccinium darrowii).</title>
        <authorList>
            <person name="Yu J."/>
            <person name="Hulse-Kemp A.M."/>
            <person name="Babiker E."/>
            <person name="Staton M."/>
        </authorList>
    </citation>
    <scope>NUCLEOTIDE SEQUENCE [LARGE SCALE GENOMIC DNA]</scope>
    <source>
        <strain evidence="2">cv. NJ 8807/NJ 8810</strain>
        <tissue evidence="1">Young leaf</tissue>
    </source>
</reference>
<gene>
    <name evidence="1" type="ORF">Vadar_021039</name>
</gene>
<comment type="caution">
    <text evidence="1">The sequence shown here is derived from an EMBL/GenBank/DDBJ whole genome shotgun (WGS) entry which is preliminary data.</text>
</comment>
<evidence type="ECO:0000313" key="1">
    <source>
        <dbReference type="EMBL" id="KAH7849657.1"/>
    </source>
</evidence>
<name>A0ACB7Y8P5_9ERIC</name>
<proteinExistence type="predicted"/>
<accession>A0ACB7Y8P5</accession>
<keyword evidence="2" id="KW-1185">Reference proteome</keyword>
<protein>
    <submittedName>
        <fullName evidence="1">Uncharacterized protein</fullName>
    </submittedName>
</protein>
<organism evidence="1 2">
    <name type="scientific">Vaccinium darrowii</name>
    <dbReference type="NCBI Taxonomy" id="229202"/>
    <lineage>
        <taxon>Eukaryota</taxon>
        <taxon>Viridiplantae</taxon>
        <taxon>Streptophyta</taxon>
        <taxon>Embryophyta</taxon>
        <taxon>Tracheophyta</taxon>
        <taxon>Spermatophyta</taxon>
        <taxon>Magnoliopsida</taxon>
        <taxon>eudicotyledons</taxon>
        <taxon>Gunneridae</taxon>
        <taxon>Pentapetalae</taxon>
        <taxon>asterids</taxon>
        <taxon>Ericales</taxon>
        <taxon>Ericaceae</taxon>
        <taxon>Vaccinioideae</taxon>
        <taxon>Vaccinieae</taxon>
        <taxon>Vaccinium</taxon>
    </lineage>
</organism>